<dbReference type="UniPathway" id="UPA00588">
    <property type="reaction ID" value="UER00646"/>
</dbReference>
<reference evidence="15 16" key="1">
    <citation type="journal article" date="2013" name="Nature">
        <title>The genomes of four tapeworm species reveal adaptations to parasitism.</title>
        <authorList>
            <person name="Tsai I.J."/>
            <person name="Zarowiecki M."/>
            <person name="Holroyd N."/>
            <person name="Garciarrubio A."/>
            <person name="Sanchez-Flores A."/>
            <person name="Brooks K.L."/>
            <person name="Tracey A."/>
            <person name="Bobes R.J."/>
            <person name="Fragoso G."/>
            <person name="Sciutto E."/>
            <person name="Aslett M."/>
            <person name="Beasley H."/>
            <person name="Bennett H.M."/>
            <person name="Cai J."/>
            <person name="Camicia F."/>
            <person name="Clark R."/>
            <person name="Cucher M."/>
            <person name="De Silva N."/>
            <person name="Day T.A."/>
            <person name="Deplazes P."/>
            <person name="Estrada K."/>
            <person name="Fernandez C."/>
            <person name="Holland P.W."/>
            <person name="Hou J."/>
            <person name="Hu S."/>
            <person name="Huckvale T."/>
            <person name="Hung S.S."/>
            <person name="Kamenetzky L."/>
            <person name="Keane J.A."/>
            <person name="Kiss F."/>
            <person name="Koziol U."/>
            <person name="Lambert O."/>
            <person name="Liu K."/>
            <person name="Luo X."/>
            <person name="Luo Y."/>
            <person name="Macchiaroli N."/>
            <person name="Nichol S."/>
            <person name="Paps J."/>
            <person name="Parkinson J."/>
            <person name="Pouchkina-Stantcheva N."/>
            <person name="Riddiford N."/>
            <person name="Rosenzvit M."/>
            <person name="Salinas G."/>
            <person name="Wasmuth J.D."/>
            <person name="Zamanian M."/>
            <person name="Zheng Y."/>
            <person name="Cai X."/>
            <person name="Soberon X."/>
            <person name="Olson P.D."/>
            <person name="Laclette J.P."/>
            <person name="Brehm K."/>
            <person name="Berriman M."/>
            <person name="Garciarrubio A."/>
            <person name="Bobes R.J."/>
            <person name="Fragoso G."/>
            <person name="Sanchez-Flores A."/>
            <person name="Estrada K."/>
            <person name="Cevallos M.A."/>
            <person name="Morett E."/>
            <person name="Gonzalez V."/>
            <person name="Portillo T."/>
            <person name="Ochoa-Leyva A."/>
            <person name="Jose M.V."/>
            <person name="Sciutto E."/>
            <person name="Landa A."/>
            <person name="Jimenez L."/>
            <person name="Valdes V."/>
            <person name="Carrero J.C."/>
            <person name="Larralde C."/>
            <person name="Morales-Montor J."/>
            <person name="Limon-Lason J."/>
            <person name="Soberon X."/>
            <person name="Laclette J.P."/>
        </authorList>
    </citation>
    <scope>NUCLEOTIDE SEQUENCE [LARGE SCALE GENOMIC DNA]</scope>
</reference>
<dbReference type="SUPFAM" id="SSF53271">
    <property type="entry name" value="PRTase-like"/>
    <property type="match status" value="1"/>
</dbReference>
<dbReference type="InterPro" id="IPR050054">
    <property type="entry name" value="UPRTase/APRTase"/>
</dbReference>
<comment type="function">
    <text evidence="2">Catalyzes a salvage reaction resulting in the formation of AMP, that is energically less costly than de novo synthesis.</text>
</comment>
<evidence type="ECO:0000313" key="17">
    <source>
        <dbReference type="WBParaSite" id="EgrG_000069100"/>
    </source>
</evidence>
<dbReference type="PANTHER" id="PTHR32315">
    <property type="entry name" value="ADENINE PHOSPHORIBOSYLTRANSFERASE"/>
    <property type="match status" value="1"/>
</dbReference>
<comment type="catalytic activity">
    <reaction evidence="1">
        <text>AMP + diphosphate = 5-phospho-alpha-D-ribose 1-diphosphate + adenine</text>
        <dbReference type="Rhea" id="RHEA:16609"/>
        <dbReference type="ChEBI" id="CHEBI:16708"/>
        <dbReference type="ChEBI" id="CHEBI:33019"/>
        <dbReference type="ChEBI" id="CHEBI:58017"/>
        <dbReference type="ChEBI" id="CHEBI:456215"/>
        <dbReference type="EC" id="2.4.2.7"/>
    </reaction>
</comment>
<evidence type="ECO:0000256" key="9">
    <source>
        <dbReference type="ARBA" id="ARBA00022490"/>
    </source>
</evidence>
<dbReference type="WBParaSite" id="EgrG_000069100">
    <property type="protein sequence ID" value="EgrG_000069100"/>
    <property type="gene ID" value="EgrG_000069100"/>
</dbReference>
<gene>
    <name evidence="15" type="ORF">EgrG_000069100</name>
</gene>
<name>A0A068WWG5_ECHGR</name>
<dbReference type="GO" id="GO:0006168">
    <property type="term" value="P:adenine salvage"/>
    <property type="evidence" value="ECO:0007669"/>
    <property type="project" value="InterPro"/>
</dbReference>
<dbReference type="GO" id="GO:0002055">
    <property type="term" value="F:adenine binding"/>
    <property type="evidence" value="ECO:0007669"/>
    <property type="project" value="TreeGrafter"/>
</dbReference>
<evidence type="ECO:0000256" key="4">
    <source>
        <dbReference type="ARBA" id="ARBA00004659"/>
    </source>
</evidence>
<dbReference type="InterPro" id="IPR005764">
    <property type="entry name" value="Ade_phspho_trans"/>
</dbReference>
<proteinExistence type="inferred from homology"/>
<evidence type="ECO:0000256" key="7">
    <source>
        <dbReference type="ARBA" id="ARBA00011893"/>
    </source>
</evidence>
<dbReference type="InterPro" id="IPR000836">
    <property type="entry name" value="PRTase_dom"/>
</dbReference>
<dbReference type="AlphaFoldDB" id="A0A068WWG5"/>
<evidence type="ECO:0000259" key="14">
    <source>
        <dbReference type="Pfam" id="PF00156"/>
    </source>
</evidence>
<accession>A0A068WWG5</accession>
<feature type="domain" description="Phosphoribosyltransferase" evidence="14">
    <location>
        <begin position="67"/>
        <end position="183"/>
    </location>
</feature>
<evidence type="ECO:0000256" key="6">
    <source>
        <dbReference type="ARBA" id="ARBA00011738"/>
    </source>
</evidence>
<comment type="subunit">
    <text evidence="6">Homodimer.</text>
</comment>
<dbReference type="EMBL" id="LK028585">
    <property type="protein sequence ID" value="CDS21986.1"/>
    <property type="molecule type" value="Genomic_DNA"/>
</dbReference>
<dbReference type="GO" id="GO:0005737">
    <property type="term" value="C:cytoplasm"/>
    <property type="evidence" value="ECO:0007669"/>
    <property type="project" value="UniProtKB-SubCell"/>
</dbReference>
<keyword evidence="13" id="KW-0732">Signal</keyword>
<reference evidence="17" key="3">
    <citation type="submission" date="2020-10" db="UniProtKB">
        <authorList>
            <consortium name="WormBaseParasite"/>
        </authorList>
    </citation>
    <scope>IDENTIFICATION</scope>
</reference>
<evidence type="ECO:0000256" key="11">
    <source>
        <dbReference type="ARBA" id="ARBA00022679"/>
    </source>
</evidence>
<sequence>MVSFCISLFCVTLLCNHDCRYFPLQSFIFKDQRVERIRQLIKSYPDFPKKGINFLDQTVISDCVTLMAEEIKKRFTPNGETIDAIIGLESRGFIFGILLSTFLKVPFVPIRKAGKLPGECVKGTYNLEYGSAAFELQKSALKAGSRVVLIDDVLAIGGTMSAAAKLCKEASLNVLGAGMLLEVANCEGGQRLDELGLKWFSILKLD</sequence>
<keyword evidence="10 15" id="KW-0328">Glycosyltransferase</keyword>
<comment type="similarity">
    <text evidence="5">Belongs to the purine/pyrimidine phosphoribosyltransferase family.</text>
</comment>
<dbReference type="NCBIfam" id="NF002636">
    <property type="entry name" value="PRK02304.1-5"/>
    <property type="match status" value="1"/>
</dbReference>
<dbReference type="GO" id="GO:0016208">
    <property type="term" value="F:AMP binding"/>
    <property type="evidence" value="ECO:0007669"/>
    <property type="project" value="TreeGrafter"/>
</dbReference>
<keyword evidence="9" id="KW-0963">Cytoplasm</keyword>
<evidence type="ECO:0000256" key="8">
    <source>
        <dbReference type="ARBA" id="ARBA00017366"/>
    </source>
</evidence>
<dbReference type="GO" id="GO:0006166">
    <property type="term" value="P:purine ribonucleoside salvage"/>
    <property type="evidence" value="ECO:0007669"/>
    <property type="project" value="UniProtKB-KW"/>
</dbReference>
<dbReference type="EC" id="2.4.2.7" evidence="7"/>
<evidence type="ECO:0000313" key="15">
    <source>
        <dbReference type="EMBL" id="CDS21986.1"/>
    </source>
</evidence>
<keyword evidence="11 15" id="KW-0808">Transferase</keyword>
<evidence type="ECO:0000256" key="5">
    <source>
        <dbReference type="ARBA" id="ARBA00008391"/>
    </source>
</evidence>
<dbReference type="Pfam" id="PF00156">
    <property type="entry name" value="Pribosyltran"/>
    <property type="match status" value="1"/>
</dbReference>
<comment type="subcellular location">
    <subcellularLocation>
        <location evidence="3">Cytoplasm</location>
    </subcellularLocation>
</comment>
<dbReference type="GO" id="GO:0044209">
    <property type="term" value="P:AMP salvage"/>
    <property type="evidence" value="ECO:0007669"/>
    <property type="project" value="UniProtKB-UniPathway"/>
</dbReference>
<dbReference type="Gene3D" id="3.40.50.2020">
    <property type="match status" value="1"/>
</dbReference>
<comment type="pathway">
    <text evidence="4">Purine metabolism; AMP biosynthesis via salvage pathway; AMP from adenine: step 1/1.</text>
</comment>
<dbReference type="Proteomes" id="UP000492820">
    <property type="component" value="Unassembled WGS sequence"/>
</dbReference>
<protein>
    <recommendedName>
        <fullName evidence="8">Adenine phosphoribosyltransferase</fullName>
        <ecNumber evidence="7">2.4.2.7</ecNumber>
    </recommendedName>
</protein>
<evidence type="ECO:0000256" key="2">
    <source>
        <dbReference type="ARBA" id="ARBA00003968"/>
    </source>
</evidence>
<dbReference type="PANTHER" id="PTHR32315:SF3">
    <property type="entry name" value="ADENINE PHOSPHORIBOSYLTRANSFERASE"/>
    <property type="match status" value="1"/>
</dbReference>
<evidence type="ECO:0000256" key="1">
    <source>
        <dbReference type="ARBA" id="ARBA00000868"/>
    </source>
</evidence>
<dbReference type="GO" id="GO:0003999">
    <property type="term" value="F:adenine phosphoribosyltransferase activity"/>
    <property type="evidence" value="ECO:0007669"/>
    <property type="project" value="UniProtKB-EC"/>
</dbReference>
<evidence type="ECO:0000313" key="16">
    <source>
        <dbReference type="Proteomes" id="UP000492820"/>
    </source>
</evidence>
<dbReference type="OrthoDB" id="363185at2759"/>
<evidence type="ECO:0000256" key="13">
    <source>
        <dbReference type="SAM" id="SignalP"/>
    </source>
</evidence>
<dbReference type="CDD" id="cd06223">
    <property type="entry name" value="PRTases_typeI"/>
    <property type="match status" value="1"/>
</dbReference>
<keyword evidence="12" id="KW-0660">Purine salvage</keyword>
<dbReference type="FunFam" id="3.40.50.2020:FF:000004">
    <property type="entry name" value="Adenine phosphoribosyltransferase"/>
    <property type="match status" value="1"/>
</dbReference>
<evidence type="ECO:0000256" key="3">
    <source>
        <dbReference type="ARBA" id="ARBA00004496"/>
    </source>
</evidence>
<feature type="signal peptide" evidence="13">
    <location>
        <begin position="1"/>
        <end position="21"/>
    </location>
</feature>
<evidence type="ECO:0000256" key="10">
    <source>
        <dbReference type="ARBA" id="ARBA00022676"/>
    </source>
</evidence>
<organism evidence="15">
    <name type="scientific">Echinococcus granulosus</name>
    <name type="common">Hydatid tapeworm</name>
    <dbReference type="NCBI Taxonomy" id="6210"/>
    <lineage>
        <taxon>Eukaryota</taxon>
        <taxon>Metazoa</taxon>
        <taxon>Spiralia</taxon>
        <taxon>Lophotrochozoa</taxon>
        <taxon>Platyhelminthes</taxon>
        <taxon>Cestoda</taxon>
        <taxon>Eucestoda</taxon>
        <taxon>Cyclophyllidea</taxon>
        <taxon>Taeniidae</taxon>
        <taxon>Echinococcus</taxon>
        <taxon>Echinococcus granulosus group</taxon>
    </lineage>
</organism>
<dbReference type="InterPro" id="IPR029057">
    <property type="entry name" value="PRTase-like"/>
</dbReference>
<reference evidence="15" key="2">
    <citation type="submission" date="2014-06" db="EMBL/GenBank/DDBJ databases">
        <authorList>
            <person name="Aslett M."/>
        </authorList>
    </citation>
    <scope>NUCLEOTIDE SEQUENCE</scope>
</reference>
<feature type="chain" id="PRO_5033210683" description="Adenine phosphoribosyltransferase" evidence="13">
    <location>
        <begin position="22"/>
        <end position="206"/>
    </location>
</feature>
<evidence type="ECO:0000256" key="12">
    <source>
        <dbReference type="ARBA" id="ARBA00022726"/>
    </source>
</evidence>
<dbReference type="HAMAP" id="MF_00004">
    <property type="entry name" value="Aden_phosphoribosyltr"/>
    <property type="match status" value="1"/>
</dbReference>